<sequence length="95" mass="10494">MEGASIAPLQDQRYAMEGASIAPLQDQRYAMEGASIAPLQDQRFFVMQWRALIGLGYTDKASPARAHQEKLLLTTGLGIKTLFLLFSLHRQASSV</sequence>
<organism evidence="1 2">
    <name type="scientific">Oscillatoria acuminata PCC 6304</name>
    <dbReference type="NCBI Taxonomy" id="56110"/>
    <lineage>
        <taxon>Bacteria</taxon>
        <taxon>Bacillati</taxon>
        <taxon>Cyanobacteriota</taxon>
        <taxon>Cyanophyceae</taxon>
        <taxon>Oscillatoriophycideae</taxon>
        <taxon>Oscillatoriales</taxon>
        <taxon>Oscillatoriaceae</taxon>
        <taxon>Oscillatoria</taxon>
    </lineage>
</organism>
<dbReference type="InParanoid" id="K9TRK3"/>
<keyword evidence="2" id="KW-1185">Reference proteome</keyword>
<dbReference type="KEGG" id="oac:Oscil6304_5715"/>
<evidence type="ECO:0000313" key="1">
    <source>
        <dbReference type="EMBL" id="AFY85190.1"/>
    </source>
</evidence>
<gene>
    <name evidence="1" type="ORF">Oscil6304_5715</name>
</gene>
<dbReference type="EMBL" id="CP003607">
    <property type="protein sequence ID" value="AFY85190.1"/>
    <property type="molecule type" value="Genomic_DNA"/>
</dbReference>
<dbReference type="HOGENOM" id="CLU_2370125_0_0_3"/>
<dbReference type="Proteomes" id="UP000010367">
    <property type="component" value="Chromosome"/>
</dbReference>
<reference evidence="1 2" key="1">
    <citation type="submission" date="2012-06" db="EMBL/GenBank/DDBJ databases">
        <title>Finished chromosome of genome of Oscillatoria acuminata PCC 6304.</title>
        <authorList>
            <consortium name="US DOE Joint Genome Institute"/>
            <person name="Gugger M."/>
            <person name="Coursin T."/>
            <person name="Rippka R."/>
            <person name="Tandeau De Marsac N."/>
            <person name="Huntemann M."/>
            <person name="Wei C.-L."/>
            <person name="Han J."/>
            <person name="Detter J.C."/>
            <person name="Han C."/>
            <person name="Tapia R."/>
            <person name="Davenport K."/>
            <person name="Daligault H."/>
            <person name="Erkkila T."/>
            <person name="Gu W."/>
            <person name="Munk A.C.C."/>
            <person name="Teshima H."/>
            <person name="Xu Y."/>
            <person name="Chain P."/>
            <person name="Chen A."/>
            <person name="Krypides N."/>
            <person name="Mavromatis K."/>
            <person name="Markowitz V."/>
            <person name="Szeto E."/>
            <person name="Ivanova N."/>
            <person name="Mikhailova N."/>
            <person name="Ovchinnikova G."/>
            <person name="Pagani I."/>
            <person name="Pati A."/>
            <person name="Goodwin L."/>
            <person name="Peters L."/>
            <person name="Pitluck S."/>
            <person name="Woyke T."/>
            <person name="Kerfeld C."/>
        </authorList>
    </citation>
    <scope>NUCLEOTIDE SEQUENCE [LARGE SCALE GENOMIC DNA]</scope>
    <source>
        <strain evidence="1 2">PCC 6304</strain>
    </source>
</reference>
<evidence type="ECO:0000313" key="2">
    <source>
        <dbReference type="Proteomes" id="UP000010367"/>
    </source>
</evidence>
<protein>
    <submittedName>
        <fullName evidence="1">Uncharacterized protein</fullName>
    </submittedName>
</protein>
<dbReference type="STRING" id="56110.Oscil6304_5715"/>
<proteinExistence type="predicted"/>
<dbReference type="AlphaFoldDB" id="K9TRK3"/>
<accession>K9TRK3</accession>
<name>K9TRK3_9CYAN</name>